<dbReference type="OMA" id="PEHNEER"/>
<dbReference type="InterPro" id="IPR002344">
    <property type="entry name" value="Lupus_La"/>
</dbReference>
<dbReference type="GO" id="GO:0008033">
    <property type="term" value="P:tRNA processing"/>
    <property type="evidence" value="ECO:0007669"/>
    <property type="project" value="TreeGrafter"/>
</dbReference>
<dbReference type="InterPro" id="IPR006630">
    <property type="entry name" value="La_HTH"/>
</dbReference>
<reference evidence="11" key="1">
    <citation type="journal article" date="2016" name="Nature">
        <title>Genome evolution in the allotetraploid frog Xenopus laevis.</title>
        <authorList>
            <person name="Session A.M."/>
            <person name="Uno Y."/>
            <person name="Kwon T."/>
            <person name="Chapman J.A."/>
            <person name="Toyoda A."/>
            <person name="Takahashi S."/>
            <person name="Fukui A."/>
            <person name="Hikosaka A."/>
            <person name="Suzuki A."/>
            <person name="Kondo M."/>
            <person name="van Heeringen S.J."/>
            <person name="Quigley I."/>
            <person name="Heinz S."/>
            <person name="Ogino H."/>
            <person name="Ochi H."/>
            <person name="Hellsten U."/>
            <person name="Lyons J.B."/>
            <person name="Simakov O."/>
            <person name="Putnam N."/>
            <person name="Stites J."/>
            <person name="Kuroki Y."/>
            <person name="Tanaka T."/>
            <person name="Michiue T."/>
            <person name="Watanabe M."/>
            <person name="Bogdanovic O."/>
            <person name="Lister R."/>
            <person name="Georgiou G."/>
            <person name="Paranjpe S.S."/>
            <person name="van Kruijsbergen I."/>
            <person name="Shu S."/>
            <person name="Carlson J."/>
            <person name="Kinoshita T."/>
            <person name="Ohta Y."/>
            <person name="Mawaribuchi S."/>
            <person name="Jenkins J."/>
            <person name="Grimwood J."/>
            <person name="Schmutz J."/>
            <person name="Mitros T."/>
            <person name="Mozaffari S.V."/>
            <person name="Suzuki Y."/>
            <person name="Haramoto Y."/>
            <person name="Yamamoto T.S."/>
            <person name="Takagi C."/>
            <person name="Heald R."/>
            <person name="Miller K."/>
            <person name="Haudenschild C."/>
            <person name="Kitzman J."/>
            <person name="Nakayama T."/>
            <person name="Izutsu Y."/>
            <person name="Robert J."/>
            <person name="Fortriede J."/>
            <person name="Burns K."/>
            <person name="Lotay V."/>
            <person name="Karimi K."/>
            <person name="Yasuoka Y."/>
            <person name="Dichmann D.S."/>
            <person name="Flajnik M.F."/>
            <person name="Houston D.W."/>
            <person name="Shendure J."/>
            <person name="DuPasquier L."/>
            <person name="Vize P.D."/>
            <person name="Zorn A.M."/>
            <person name="Ito M."/>
            <person name="Marcotte E.M."/>
            <person name="Wallingford J.B."/>
            <person name="Ito Y."/>
            <person name="Asashima M."/>
            <person name="Ueno N."/>
            <person name="Matsuda Y."/>
            <person name="Veenstra G.J."/>
            <person name="Fujiyama A."/>
            <person name="Harland R.M."/>
            <person name="Taira M."/>
            <person name="Rokhsar D.S."/>
        </authorList>
    </citation>
    <scope>NUCLEOTIDE SEQUENCE [LARGE SCALE GENOMIC DNA]</scope>
    <source>
        <strain evidence="11">J</strain>
    </source>
</reference>
<dbReference type="CDD" id="cd12291">
    <property type="entry name" value="RRM1_La"/>
    <property type="match status" value="1"/>
</dbReference>
<evidence type="ECO:0000256" key="3">
    <source>
        <dbReference type="ARBA" id="ARBA00022884"/>
    </source>
</evidence>
<protein>
    <submittedName>
        <fullName evidence="10">Uncharacterized protein</fullName>
    </submittedName>
</protein>
<feature type="region of interest" description="Disordered" evidence="6">
    <location>
        <begin position="323"/>
        <end position="428"/>
    </location>
</feature>
<evidence type="ECO:0000256" key="4">
    <source>
        <dbReference type="ARBA" id="ARBA00023242"/>
    </source>
</evidence>
<feature type="domain" description="RRM" evidence="7">
    <location>
        <begin position="111"/>
        <end position="203"/>
    </location>
</feature>
<dbReference type="PRINTS" id="PR00302">
    <property type="entry name" value="LUPUSLA"/>
</dbReference>
<evidence type="ECO:0000313" key="10">
    <source>
        <dbReference type="EMBL" id="OCT61138.1"/>
    </source>
</evidence>
<keyword evidence="4" id="KW-0539">Nucleus</keyword>
<feature type="compositionally biased region" description="Basic and acidic residues" evidence="6">
    <location>
        <begin position="406"/>
        <end position="428"/>
    </location>
</feature>
<organism evidence="10 11">
    <name type="scientific">Xenopus laevis</name>
    <name type="common">African clawed frog</name>
    <dbReference type="NCBI Taxonomy" id="8355"/>
    <lineage>
        <taxon>Eukaryota</taxon>
        <taxon>Metazoa</taxon>
        <taxon>Chordata</taxon>
        <taxon>Craniata</taxon>
        <taxon>Vertebrata</taxon>
        <taxon>Euteleostomi</taxon>
        <taxon>Amphibia</taxon>
        <taxon>Batrachia</taxon>
        <taxon>Anura</taxon>
        <taxon>Pipoidea</taxon>
        <taxon>Pipidae</taxon>
        <taxon>Xenopodinae</taxon>
        <taxon>Xenopus</taxon>
        <taxon>Xenopus</taxon>
    </lineage>
</organism>
<feature type="compositionally biased region" description="Basic residues" evidence="6">
    <location>
        <begin position="328"/>
        <end position="343"/>
    </location>
</feature>
<dbReference type="InterPro" id="IPR036388">
    <property type="entry name" value="WH-like_DNA-bd_sf"/>
</dbReference>
<dbReference type="InterPro" id="IPR012677">
    <property type="entry name" value="Nucleotide-bd_a/b_plait_sf"/>
</dbReference>
<dbReference type="Gene3D" id="3.30.70.330">
    <property type="match status" value="2"/>
</dbReference>
<dbReference type="GO" id="GO:0045727">
    <property type="term" value="P:positive regulation of translation"/>
    <property type="evidence" value="ECO:0007669"/>
    <property type="project" value="TreeGrafter"/>
</dbReference>
<dbReference type="CDD" id="cd08028">
    <property type="entry name" value="LARP_3"/>
    <property type="match status" value="1"/>
</dbReference>
<evidence type="ECO:0000313" key="11">
    <source>
        <dbReference type="Proteomes" id="UP000694892"/>
    </source>
</evidence>
<dbReference type="SMART" id="SM00715">
    <property type="entry name" value="LA"/>
    <property type="match status" value="1"/>
</dbReference>
<evidence type="ECO:0000256" key="6">
    <source>
        <dbReference type="SAM" id="MobiDB-lite"/>
    </source>
</evidence>
<dbReference type="GO" id="GO:0003729">
    <property type="term" value="F:mRNA binding"/>
    <property type="evidence" value="ECO:0007669"/>
    <property type="project" value="TreeGrafter"/>
</dbReference>
<feature type="region of interest" description="Disordered" evidence="6">
    <location>
        <begin position="190"/>
        <end position="223"/>
    </location>
</feature>
<dbReference type="GO" id="GO:0005829">
    <property type="term" value="C:cytosol"/>
    <property type="evidence" value="ECO:0007669"/>
    <property type="project" value="TreeGrafter"/>
</dbReference>
<dbReference type="AlphaFoldDB" id="A0A974BUH6"/>
<dbReference type="GO" id="GO:0010494">
    <property type="term" value="C:cytoplasmic stress granule"/>
    <property type="evidence" value="ECO:0007669"/>
    <property type="project" value="TreeGrafter"/>
</dbReference>
<dbReference type="SUPFAM" id="SSF46785">
    <property type="entry name" value="Winged helix' DNA-binding domain"/>
    <property type="match status" value="1"/>
</dbReference>
<evidence type="ECO:0000259" key="9">
    <source>
        <dbReference type="PROSITE" id="PS51939"/>
    </source>
</evidence>
<dbReference type="SUPFAM" id="SSF54928">
    <property type="entry name" value="RNA-binding domain, RBD"/>
    <property type="match status" value="2"/>
</dbReference>
<dbReference type="CDD" id="cd12541">
    <property type="entry name" value="RRM2_La"/>
    <property type="match status" value="1"/>
</dbReference>
<dbReference type="Gene3D" id="1.10.10.10">
    <property type="entry name" value="Winged helix-like DNA-binding domain superfamily/Winged helix DNA-binding domain"/>
    <property type="match status" value="1"/>
</dbReference>
<evidence type="ECO:0000256" key="1">
    <source>
        <dbReference type="ARBA" id="ARBA00004123"/>
    </source>
</evidence>
<gene>
    <name evidence="10" type="ORF">XELAEV_18047160mg</name>
</gene>
<evidence type="ECO:0000256" key="5">
    <source>
        <dbReference type="PROSITE-ProRule" id="PRU00332"/>
    </source>
</evidence>
<feature type="domain" description="HTH La-type RNA-binding" evidence="8">
    <location>
        <begin position="7"/>
        <end position="99"/>
    </location>
</feature>
<accession>A0A974BUH6</accession>
<name>A0A974BUH6_XENLA</name>
<sequence length="428" mass="48865">MAENGDKEQKLDSDTKICEQIEYYFGDHNLPRDKFLKQQILLDDGWVPLETMIKFNRLSKLTTDFNTILQALKKSKTELLEINEEKCKIRRSPAKPLPELNDEYKNSLKHKSVYIKGFPTSAILDDVKEWLKDKGPIENIQMRRTLQREFKGSIFIIFNTDDDAKKFLENRNLKYKDNDMTVLSREEYHAKKNEERKLNKSEEKAKSKQVKEEAQKQAEDAERKLVEERVGSLLKFSGDLDNMTSREDLHALFQTHGDIEWIDFSRGAKEGIVLFKMNAKEALDKAKAANSDNLKLKGKDVKWELIEGDTEKEALKKILEGKQESFNKRKGRDGRKFKGKGRGGKGNDSSSRKRTQFQGKKKTFDSSDDEDDMEESESPQKASVKAEESAGTKNGAAAAPGSPKKRSLDDKAEDGPAVKQSKTEVGDQ</sequence>
<dbReference type="GO" id="GO:0005634">
    <property type="term" value="C:nucleus"/>
    <property type="evidence" value="ECO:0007669"/>
    <property type="project" value="UniProtKB-SubCell"/>
</dbReference>
<dbReference type="PROSITE" id="PS50961">
    <property type="entry name" value="HTH_LA"/>
    <property type="match status" value="1"/>
</dbReference>
<keyword evidence="2" id="KW-0597">Phosphoprotein</keyword>
<feature type="compositionally biased region" description="Basic residues" evidence="6">
    <location>
        <begin position="352"/>
        <end position="361"/>
    </location>
</feature>
<dbReference type="GO" id="GO:1990904">
    <property type="term" value="C:ribonucleoprotein complex"/>
    <property type="evidence" value="ECO:0007669"/>
    <property type="project" value="UniProtKB-UniRule"/>
</dbReference>
<dbReference type="InterPro" id="IPR014886">
    <property type="entry name" value="La_xRRM"/>
</dbReference>
<evidence type="ECO:0000256" key="2">
    <source>
        <dbReference type="ARBA" id="ARBA00022553"/>
    </source>
</evidence>
<feature type="compositionally biased region" description="Acidic residues" evidence="6">
    <location>
        <begin position="366"/>
        <end position="377"/>
    </location>
</feature>
<dbReference type="PANTHER" id="PTHR22792">
    <property type="entry name" value="LUPUS LA PROTEIN-RELATED"/>
    <property type="match status" value="1"/>
</dbReference>
<dbReference type="OrthoDB" id="439993at2759"/>
<proteinExistence type="predicted"/>
<dbReference type="EMBL" id="CM004483">
    <property type="protein sequence ID" value="OCT61138.1"/>
    <property type="molecule type" value="Genomic_DNA"/>
</dbReference>
<feature type="domain" description="XRRM" evidence="9">
    <location>
        <begin position="227"/>
        <end position="349"/>
    </location>
</feature>
<dbReference type="Proteomes" id="UP000694892">
    <property type="component" value="Chromosome 9_10S"/>
</dbReference>
<evidence type="ECO:0000259" key="7">
    <source>
        <dbReference type="PROSITE" id="PS50102"/>
    </source>
</evidence>
<comment type="subcellular location">
    <subcellularLocation>
        <location evidence="1">Nucleus</location>
    </subcellularLocation>
</comment>
<dbReference type="Pfam" id="PF00076">
    <property type="entry name" value="RRM_1"/>
    <property type="match status" value="1"/>
</dbReference>
<dbReference type="InterPro" id="IPR045180">
    <property type="entry name" value="La_dom_prot"/>
</dbReference>
<dbReference type="Pfam" id="PF05383">
    <property type="entry name" value="La"/>
    <property type="match status" value="1"/>
</dbReference>
<dbReference type="PROSITE" id="PS51939">
    <property type="entry name" value="XRRM"/>
    <property type="match status" value="1"/>
</dbReference>
<keyword evidence="3 5" id="KW-0694">RNA-binding</keyword>
<dbReference type="FunFam" id="1.10.10.10:FF:000336">
    <property type="entry name" value="lupus La protein homolog"/>
    <property type="match status" value="1"/>
</dbReference>
<dbReference type="SMART" id="SM00360">
    <property type="entry name" value="RRM"/>
    <property type="match status" value="1"/>
</dbReference>
<evidence type="ECO:0000259" key="8">
    <source>
        <dbReference type="PROSITE" id="PS50961"/>
    </source>
</evidence>
<dbReference type="PROSITE" id="PS50102">
    <property type="entry name" value="RRM"/>
    <property type="match status" value="1"/>
</dbReference>
<dbReference type="InterPro" id="IPR000504">
    <property type="entry name" value="RRM_dom"/>
</dbReference>
<dbReference type="Pfam" id="PF08777">
    <property type="entry name" value="RRM_3"/>
    <property type="match status" value="1"/>
</dbReference>
<dbReference type="InterPro" id="IPR035979">
    <property type="entry name" value="RBD_domain_sf"/>
</dbReference>
<dbReference type="PANTHER" id="PTHR22792:SF166">
    <property type="entry name" value="LUPUS LA PROTEIN HOMOLOG"/>
    <property type="match status" value="1"/>
</dbReference>
<dbReference type="InterPro" id="IPR036390">
    <property type="entry name" value="WH_DNA-bd_sf"/>
</dbReference>